<dbReference type="EMBL" id="LR215048">
    <property type="protein sequence ID" value="VEU80032.1"/>
    <property type="molecule type" value="Genomic_DNA"/>
</dbReference>
<keyword evidence="2" id="KW-1185">Reference proteome</keyword>
<evidence type="ECO:0008006" key="3">
    <source>
        <dbReference type="Google" id="ProtNLM"/>
    </source>
</evidence>
<gene>
    <name evidence="1" type="ORF">NCTC10138_00386</name>
</gene>
<dbReference type="InterPro" id="IPR032580">
    <property type="entry name" value="SatD"/>
</dbReference>
<dbReference type="Proteomes" id="UP000289841">
    <property type="component" value="Chromosome"/>
</dbReference>
<name>A0A449BC78_HAPAX</name>
<dbReference type="KEGG" id="aaxa:NCTC10138_00386"/>
<sequence length="234" mass="27465">MNKYIAIICDIKNSKQNLDRYKLQIKLETILDEINSEYDQDIKMRFTITLGDEFQVLLSSTANIFEMIYKIKLKLKDVEIRVGIGIGNLETSIKNTTNSFGTDGPVWWNAREMVESLKKKNEKSLRNQSSIKIKGLNNKNIEDLVNHTFVILNLIETKFTKSQKEIIDKTINLYGFSLDFTQTELAMKINEDIKRVNKILNNAKYYDFINTFKYITKLIEMEMTEWVILFACWE</sequence>
<proteinExistence type="predicted"/>
<organism evidence="1 2">
    <name type="scientific">Haploplasma axanthum</name>
    <name type="common">Acholeplasma axanthum</name>
    <dbReference type="NCBI Taxonomy" id="29552"/>
    <lineage>
        <taxon>Bacteria</taxon>
        <taxon>Bacillati</taxon>
        <taxon>Mycoplasmatota</taxon>
        <taxon>Mollicutes</taxon>
        <taxon>Acholeplasmatales</taxon>
        <taxon>Acholeplasmataceae</taxon>
        <taxon>Haploplasma</taxon>
    </lineage>
</organism>
<protein>
    <recommendedName>
        <fullName evidence="3">SatD family (SatD)</fullName>
    </recommendedName>
</protein>
<evidence type="ECO:0000313" key="2">
    <source>
        <dbReference type="Proteomes" id="UP000289841"/>
    </source>
</evidence>
<evidence type="ECO:0000313" key="1">
    <source>
        <dbReference type="EMBL" id="VEU80032.1"/>
    </source>
</evidence>
<reference evidence="1 2" key="1">
    <citation type="submission" date="2019-01" db="EMBL/GenBank/DDBJ databases">
        <authorList>
            <consortium name="Pathogen Informatics"/>
        </authorList>
    </citation>
    <scope>NUCLEOTIDE SEQUENCE [LARGE SCALE GENOMIC DNA]</scope>
    <source>
        <strain evidence="1 2">NCTC10138</strain>
    </source>
</reference>
<dbReference type="AlphaFoldDB" id="A0A449BC78"/>
<dbReference type="OrthoDB" id="3197351at2"/>
<dbReference type="Pfam" id="PF16264">
    <property type="entry name" value="SatD"/>
    <property type="match status" value="1"/>
</dbReference>
<accession>A0A449BC78</accession>
<dbReference type="STRING" id="1278311.GCA_000428705_01544"/>